<dbReference type="Gene3D" id="3.40.630.30">
    <property type="match status" value="1"/>
</dbReference>
<dbReference type="InterPro" id="IPR000182">
    <property type="entry name" value="GNAT_dom"/>
</dbReference>
<evidence type="ECO:0008006" key="7">
    <source>
        <dbReference type="Google" id="ProtNLM"/>
    </source>
</evidence>
<dbReference type="PANTHER" id="PTHR43877">
    <property type="entry name" value="AMINOALKYLPHOSPHONATE N-ACETYLTRANSFERASE-RELATED-RELATED"/>
    <property type="match status" value="1"/>
</dbReference>
<dbReference type="InterPro" id="IPR036979">
    <property type="entry name" value="CM_dom_sf"/>
</dbReference>
<dbReference type="InterPro" id="IPR002701">
    <property type="entry name" value="CM_II_prokaryot"/>
</dbReference>
<feature type="domain" description="N-acetyltransferase" evidence="4">
    <location>
        <begin position="5"/>
        <end position="160"/>
    </location>
</feature>
<dbReference type="Pfam" id="PF01817">
    <property type="entry name" value="CM_2"/>
    <property type="match status" value="1"/>
</dbReference>
<dbReference type="PROSITE" id="PS51186">
    <property type="entry name" value="GNAT"/>
    <property type="match status" value="1"/>
</dbReference>
<keyword evidence="6" id="KW-1185">Reference proteome</keyword>
<dbReference type="SUPFAM" id="SSF55729">
    <property type="entry name" value="Acyl-CoA N-acyltransferases (Nat)"/>
    <property type="match status" value="1"/>
</dbReference>
<evidence type="ECO:0000259" key="4">
    <source>
        <dbReference type="PROSITE" id="PS51186"/>
    </source>
</evidence>
<evidence type="ECO:0000259" key="3">
    <source>
        <dbReference type="PROSITE" id="PS51168"/>
    </source>
</evidence>
<dbReference type="Gene3D" id="1.20.59.10">
    <property type="entry name" value="Chorismate mutase"/>
    <property type="match status" value="1"/>
</dbReference>
<sequence length="252" mass="26367">MRADLVIRPAHDGDAAALAGIHVAARRAAPMPDPVHPDAVVHEHLARAIARAGSGDGGRGGHEVWVAQEARGRVVGYLRLDDAWLEDLYVHPAAAGAGVGSALLGLAQAARPAGFSLWVFESNAPARAFYARHGLVELERTDGSENEEQAPDVRMAWSGVDPVGYLRGLIDDVDEQLGRLLARRAALTAAVQPHKRSPGRDLARERAIAVAMAAHAPGLGVERLERIVHTVITESLAAAADGPPAEPGVGGA</sequence>
<dbReference type="SUPFAM" id="SSF48600">
    <property type="entry name" value="Chorismate mutase II"/>
    <property type="match status" value="1"/>
</dbReference>
<proteinExistence type="predicted"/>
<evidence type="ECO:0000256" key="2">
    <source>
        <dbReference type="ARBA" id="ARBA00023315"/>
    </source>
</evidence>
<evidence type="ECO:0000313" key="5">
    <source>
        <dbReference type="EMBL" id="GAA4694088.1"/>
    </source>
</evidence>
<dbReference type="InterPro" id="IPR050832">
    <property type="entry name" value="Bact_Acetyltransf"/>
</dbReference>
<dbReference type="InterPro" id="IPR036263">
    <property type="entry name" value="Chorismate_II_sf"/>
</dbReference>
<evidence type="ECO:0000256" key="1">
    <source>
        <dbReference type="ARBA" id="ARBA00022679"/>
    </source>
</evidence>
<protein>
    <recommendedName>
        <fullName evidence="7">GNAT family N-acetyltransferase</fullName>
    </recommendedName>
</protein>
<dbReference type="Proteomes" id="UP001500621">
    <property type="component" value="Unassembled WGS sequence"/>
</dbReference>
<keyword evidence="2" id="KW-0012">Acyltransferase</keyword>
<name>A0ABP8WR76_9ACTN</name>
<comment type="caution">
    <text evidence="5">The sequence shown here is derived from an EMBL/GenBank/DDBJ whole genome shotgun (WGS) entry which is preliminary data.</text>
</comment>
<dbReference type="Pfam" id="PF13508">
    <property type="entry name" value="Acetyltransf_7"/>
    <property type="match status" value="1"/>
</dbReference>
<dbReference type="EMBL" id="BAABIM010000004">
    <property type="protein sequence ID" value="GAA4694088.1"/>
    <property type="molecule type" value="Genomic_DNA"/>
</dbReference>
<feature type="domain" description="Chorismate mutase" evidence="3">
    <location>
        <begin position="157"/>
        <end position="243"/>
    </location>
</feature>
<dbReference type="SMART" id="SM00830">
    <property type="entry name" value="CM_2"/>
    <property type="match status" value="1"/>
</dbReference>
<dbReference type="InterPro" id="IPR016181">
    <property type="entry name" value="Acyl_CoA_acyltransferase"/>
</dbReference>
<dbReference type="PROSITE" id="PS51168">
    <property type="entry name" value="CHORISMATE_MUT_2"/>
    <property type="match status" value="1"/>
</dbReference>
<accession>A0ABP8WR76</accession>
<gene>
    <name evidence="5" type="ORF">GCM10023226_35210</name>
</gene>
<organism evidence="5 6">
    <name type="scientific">Nocardioides nanhaiensis</name>
    <dbReference type="NCBI Taxonomy" id="1476871"/>
    <lineage>
        <taxon>Bacteria</taxon>
        <taxon>Bacillati</taxon>
        <taxon>Actinomycetota</taxon>
        <taxon>Actinomycetes</taxon>
        <taxon>Propionibacteriales</taxon>
        <taxon>Nocardioidaceae</taxon>
        <taxon>Nocardioides</taxon>
    </lineage>
</organism>
<keyword evidence="1" id="KW-0808">Transferase</keyword>
<reference evidence="6" key="1">
    <citation type="journal article" date="2019" name="Int. J. Syst. Evol. Microbiol.">
        <title>The Global Catalogue of Microorganisms (GCM) 10K type strain sequencing project: providing services to taxonomists for standard genome sequencing and annotation.</title>
        <authorList>
            <consortium name="The Broad Institute Genomics Platform"/>
            <consortium name="The Broad Institute Genome Sequencing Center for Infectious Disease"/>
            <person name="Wu L."/>
            <person name="Ma J."/>
        </authorList>
    </citation>
    <scope>NUCLEOTIDE SEQUENCE [LARGE SCALE GENOMIC DNA]</scope>
    <source>
        <strain evidence="6">JCM 18127</strain>
    </source>
</reference>
<evidence type="ECO:0000313" key="6">
    <source>
        <dbReference type="Proteomes" id="UP001500621"/>
    </source>
</evidence>